<comment type="subcellular location">
    <subcellularLocation>
        <location evidence="1">Membrane</location>
    </subcellularLocation>
</comment>
<dbReference type="PANTHER" id="PTHR37042">
    <property type="entry name" value="OUTER MEMBRANE PROTEIN RV1973"/>
    <property type="match status" value="1"/>
</dbReference>
<dbReference type="OrthoDB" id="4750467at2"/>
<dbReference type="STRING" id="134601.AFA91_11280"/>
<evidence type="ECO:0000256" key="1">
    <source>
        <dbReference type="ARBA" id="ARBA00004370"/>
    </source>
</evidence>
<dbReference type="EMBL" id="CP012150">
    <property type="protein sequence ID" value="AKS32359.1"/>
    <property type="molecule type" value="Genomic_DNA"/>
</dbReference>
<dbReference type="Proteomes" id="UP000062255">
    <property type="component" value="Chromosome"/>
</dbReference>
<evidence type="ECO:0000313" key="4">
    <source>
        <dbReference type="Proteomes" id="UP000062255"/>
    </source>
</evidence>
<sequence length="161" mass="18076">MRSKLIGALVGVLAVAFVALSGVGGAMYWNRVLQRAQEATRSELPSLAFEQIPKVFGYDYQTVERSLMETYPLLAPGFRQQFEADAQQKVIPEARERQLVVQINIVGVGVEAAQRDTGSVLVYMNRTVTDKSRQPLYDGSRLRVEYRKVDGKWLIDAIKVI</sequence>
<dbReference type="RefSeq" id="WP_049744787.1">
    <property type="nucleotide sequence ID" value="NZ_CP012150.1"/>
</dbReference>
<proteinExistence type="predicted"/>
<gene>
    <name evidence="3" type="ORF">AFA91_11280</name>
</gene>
<organism evidence="3 4">
    <name type="scientific">Mycolicibacterium goodii</name>
    <name type="common">Mycobacterium goodii</name>
    <dbReference type="NCBI Taxonomy" id="134601"/>
    <lineage>
        <taxon>Bacteria</taxon>
        <taxon>Bacillati</taxon>
        <taxon>Actinomycetota</taxon>
        <taxon>Actinomycetes</taxon>
        <taxon>Mycobacteriales</taxon>
        <taxon>Mycobacteriaceae</taxon>
        <taxon>Mycolicibacterium</taxon>
    </lineage>
</organism>
<dbReference type="KEGG" id="mgo:AFA91_11280"/>
<dbReference type="PANTHER" id="PTHR37042:SF4">
    <property type="entry name" value="OUTER MEMBRANE PROTEIN RV1973"/>
    <property type="match status" value="1"/>
</dbReference>
<dbReference type="GO" id="GO:0016020">
    <property type="term" value="C:membrane"/>
    <property type="evidence" value="ECO:0007669"/>
    <property type="project" value="UniProtKB-SubCell"/>
</dbReference>
<accession>A0A0K0X4N9</accession>
<evidence type="ECO:0000256" key="2">
    <source>
        <dbReference type="ARBA" id="ARBA00023136"/>
    </source>
</evidence>
<dbReference type="PATRIC" id="fig|134601.6.peg.2349"/>
<reference evidence="3 4" key="1">
    <citation type="submission" date="2015-07" db="EMBL/GenBank/DDBJ databases">
        <title>Complete genome sequence of Mycobacterium goodii X7B, a facultative thermophilic biodesulfurizing bacterium.</title>
        <authorList>
            <person name="Yu B."/>
            <person name="Li F."/>
            <person name="Xu P."/>
        </authorList>
    </citation>
    <scope>NUCLEOTIDE SEQUENCE [LARGE SCALE GENOMIC DNA]</scope>
    <source>
        <strain evidence="3 4">X7B</strain>
    </source>
</reference>
<keyword evidence="2" id="KW-0472">Membrane</keyword>
<protein>
    <submittedName>
        <fullName evidence="3">Mammalian cell entry protein</fullName>
    </submittedName>
</protein>
<dbReference type="AlphaFoldDB" id="A0A0K0X4N9"/>
<evidence type="ECO:0000313" key="3">
    <source>
        <dbReference type="EMBL" id="AKS32359.1"/>
    </source>
</evidence>
<name>A0A0K0X4N9_MYCGD</name>